<feature type="compositionally biased region" description="Polar residues" evidence="1">
    <location>
        <begin position="7"/>
        <end position="21"/>
    </location>
</feature>
<dbReference type="GO" id="GO:0043625">
    <property type="term" value="C:delta DNA polymerase complex"/>
    <property type="evidence" value="ECO:0007669"/>
    <property type="project" value="TreeGrafter"/>
</dbReference>
<dbReference type="PANTHER" id="PTHR14303:SF0">
    <property type="entry name" value="DNA POLYMERASE DELTA SUBUNIT 4"/>
    <property type="match status" value="1"/>
</dbReference>
<proteinExistence type="predicted"/>
<evidence type="ECO:0000313" key="3">
    <source>
        <dbReference type="Proteomes" id="UP000518752"/>
    </source>
</evidence>
<dbReference type="GO" id="GO:0003887">
    <property type="term" value="F:DNA-directed DNA polymerase activity"/>
    <property type="evidence" value="ECO:0007669"/>
    <property type="project" value="TreeGrafter"/>
</dbReference>
<accession>A0A8H5HAF0</accession>
<dbReference type="EMBL" id="JAACJN010000068">
    <property type="protein sequence ID" value="KAF5379649.1"/>
    <property type="molecule type" value="Genomic_DNA"/>
</dbReference>
<evidence type="ECO:0008006" key="4">
    <source>
        <dbReference type="Google" id="ProtNLM"/>
    </source>
</evidence>
<dbReference type="Proteomes" id="UP000518752">
    <property type="component" value="Unassembled WGS sequence"/>
</dbReference>
<dbReference type="GO" id="GO:0000731">
    <property type="term" value="P:DNA synthesis involved in DNA repair"/>
    <property type="evidence" value="ECO:0007669"/>
    <property type="project" value="InterPro"/>
</dbReference>
<dbReference type="GO" id="GO:0006261">
    <property type="term" value="P:DNA-templated DNA replication"/>
    <property type="evidence" value="ECO:0007669"/>
    <property type="project" value="TreeGrafter"/>
</dbReference>
<keyword evidence="3" id="KW-1185">Reference proteome</keyword>
<reference evidence="2 3" key="1">
    <citation type="journal article" date="2020" name="ISME J.">
        <title>Uncovering the hidden diversity of litter-decomposition mechanisms in mushroom-forming fungi.</title>
        <authorList>
            <person name="Floudas D."/>
            <person name="Bentzer J."/>
            <person name="Ahren D."/>
            <person name="Johansson T."/>
            <person name="Persson P."/>
            <person name="Tunlid A."/>
        </authorList>
    </citation>
    <scope>NUCLEOTIDE SEQUENCE [LARGE SCALE GENOMIC DNA]</scope>
    <source>
        <strain evidence="2 3">CBS 406.79</strain>
    </source>
</reference>
<dbReference type="AlphaFoldDB" id="A0A8H5HAF0"/>
<sequence>MPAAKIRQSTLSFNSSKTPTASKKGKSSRVPSFKKSESEVEEFSSFVDDESEIEETTKAKTVTGQKRKRDGVVKTEVSDATPVRHPELKTGDPRWRKLSISARKVNGNLQLSDPVSLYVYVYGSHSVPVHAENQNKVHDILRVFDLTSEYGPCYGVSRMDRWERAEALGLHPPPEIRDILMTRQGSEDSAYAQCVFFDQAERI</sequence>
<protein>
    <recommendedName>
        <fullName evidence="4">DNA polymerase delta subunit 4</fullName>
    </recommendedName>
</protein>
<comment type="caution">
    <text evidence="2">The sequence shown here is derived from an EMBL/GenBank/DDBJ whole genome shotgun (WGS) entry which is preliminary data.</text>
</comment>
<name>A0A8H5HAF0_9AGAR</name>
<gene>
    <name evidence="2" type="ORF">D9757_009233</name>
</gene>
<dbReference type="InterPro" id="IPR007218">
    <property type="entry name" value="DNA_pol_delta_4"/>
</dbReference>
<dbReference type="OrthoDB" id="337486at2759"/>
<feature type="compositionally biased region" description="Acidic residues" evidence="1">
    <location>
        <begin position="39"/>
        <end position="54"/>
    </location>
</feature>
<organism evidence="2 3">
    <name type="scientific">Collybiopsis confluens</name>
    <dbReference type="NCBI Taxonomy" id="2823264"/>
    <lineage>
        <taxon>Eukaryota</taxon>
        <taxon>Fungi</taxon>
        <taxon>Dikarya</taxon>
        <taxon>Basidiomycota</taxon>
        <taxon>Agaricomycotina</taxon>
        <taxon>Agaricomycetes</taxon>
        <taxon>Agaricomycetidae</taxon>
        <taxon>Agaricales</taxon>
        <taxon>Marasmiineae</taxon>
        <taxon>Omphalotaceae</taxon>
        <taxon>Collybiopsis</taxon>
    </lineage>
</organism>
<evidence type="ECO:0000313" key="2">
    <source>
        <dbReference type="EMBL" id="KAF5379649.1"/>
    </source>
</evidence>
<dbReference type="Pfam" id="PF04081">
    <property type="entry name" value="DNA_pol_delta_4"/>
    <property type="match status" value="1"/>
</dbReference>
<evidence type="ECO:0000256" key="1">
    <source>
        <dbReference type="SAM" id="MobiDB-lite"/>
    </source>
</evidence>
<feature type="region of interest" description="Disordered" evidence="1">
    <location>
        <begin position="1"/>
        <end position="71"/>
    </location>
</feature>
<dbReference type="PANTHER" id="PTHR14303">
    <property type="entry name" value="DNA POLYMERASE DELTA SUBUNIT 4"/>
    <property type="match status" value="1"/>
</dbReference>